<dbReference type="EMBL" id="LSRX01000791">
    <property type="protein sequence ID" value="OLP88839.1"/>
    <property type="molecule type" value="Genomic_DNA"/>
</dbReference>
<organism evidence="2 3">
    <name type="scientific">Symbiodinium microadriaticum</name>
    <name type="common">Dinoflagellate</name>
    <name type="synonym">Zooxanthella microadriatica</name>
    <dbReference type="NCBI Taxonomy" id="2951"/>
    <lineage>
        <taxon>Eukaryota</taxon>
        <taxon>Sar</taxon>
        <taxon>Alveolata</taxon>
        <taxon>Dinophyceae</taxon>
        <taxon>Suessiales</taxon>
        <taxon>Symbiodiniaceae</taxon>
        <taxon>Symbiodinium</taxon>
    </lineage>
</organism>
<evidence type="ECO:0000256" key="1">
    <source>
        <dbReference type="SAM" id="SignalP"/>
    </source>
</evidence>
<dbReference type="Proteomes" id="UP000186817">
    <property type="component" value="Unassembled WGS sequence"/>
</dbReference>
<evidence type="ECO:0008006" key="4">
    <source>
        <dbReference type="Google" id="ProtNLM"/>
    </source>
</evidence>
<dbReference type="Gene3D" id="2.40.100.10">
    <property type="entry name" value="Cyclophilin-like"/>
    <property type="match status" value="1"/>
</dbReference>
<proteinExistence type="predicted"/>
<keyword evidence="1" id="KW-0732">Signal</keyword>
<dbReference type="SUPFAM" id="SSF50891">
    <property type="entry name" value="Cyclophilin-like"/>
    <property type="match status" value="1"/>
</dbReference>
<feature type="signal peptide" evidence="1">
    <location>
        <begin position="1"/>
        <end position="23"/>
    </location>
</feature>
<accession>A0A1Q9D0Y5</accession>
<dbReference type="AlphaFoldDB" id="A0A1Q9D0Y5"/>
<name>A0A1Q9D0Y5_SYMMI</name>
<evidence type="ECO:0000313" key="3">
    <source>
        <dbReference type="Proteomes" id="UP000186817"/>
    </source>
</evidence>
<protein>
    <recommendedName>
        <fullName evidence="4">PPIase cyclophilin-type domain-containing protein</fullName>
    </recommendedName>
</protein>
<dbReference type="OrthoDB" id="423037at2759"/>
<evidence type="ECO:0000313" key="2">
    <source>
        <dbReference type="EMBL" id="OLP88839.1"/>
    </source>
</evidence>
<dbReference type="InterPro" id="IPR029000">
    <property type="entry name" value="Cyclophilin-like_dom_sf"/>
</dbReference>
<gene>
    <name evidence="2" type="ORF">AK812_SmicGene29762</name>
</gene>
<feature type="chain" id="PRO_5012503146" description="PPIase cyclophilin-type domain-containing protein" evidence="1">
    <location>
        <begin position="24"/>
        <end position="309"/>
    </location>
</feature>
<keyword evidence="3" id="KW-1185">Reference proteome</keyword>
<sequence length="309" mass="34660">MPLSAGRCLPAGVLLCWCSLVFAVLNQLAAQALLSIHPPSPDGLDGLDDHNARLLRCAKAAPGDALCFDTEPPAEFSVRFQLHDGRSFRVKSYSHWAPVFVQRFWQLSKLNWWRDVAIYRNVYVNETLRFVSQFGLVGTPSVNNAWVKWKTSNQTSPALKSNTRGRVSFSMDAVICKEGEPEDPCKALRPNCSTEDYCALGFFTEIYVNFADNSRLDPHGFAPIGEVDEGMDVLDDLAQTLGNRYGEVQDLCPPTPPKTYCVYRNGKCAGVNETKFHQEGNVYIKDDFPQMFRLRIKDTQVDSFTTVES</sequence>
<reference evidence="2 3" key="1">
    <citation type="submission" date="2016-02" db="EMBL/GenBank/DDBJ databases">
        <title>Genome analysis of coral dinoflagellate symbionts highlights evolutionary adaptations to a symbiotic lifestyle.</title>
        <authorList>
            <person name="Aranda M."/>
            <person name="Li Y."/>
            <person name="Liew Y.J."/>
            <person name="Baumgarten S."/>
            <person name="Simakov O."/>
            <person name="Wilson M."/>
            <person name="Piel J."/>
            <person name="Ashoor H."/>
            <person name="Bougouffa S."/>
            <person name="Bajic V.B."/>
            <person name="Ryu T."/>
            <person name="Ravasi T."/>
            <person name="Bayer T."/>
            <person name="Micklem G."/>
            <person name="Kim H."/>
            <person name="Bhak J."/>
            <person name="Lajeunesse T.C."/>
            <person name="Voolstra C.R."/>
        </authorList>
    </citation>
    <scope>NUCLEOTIDE SEQUENCE [LARGE SCALE GENOMIC DNA]</scope>
    <source>
        <strain evidence="2 3">CCMP2467</strain>
    </source>
</reference>
<comment type="caution">
    <text evidence="2">The sequence shown here is derived from an EMBL/GenBank/DDBJ whole genome shotgun (WGS) entry which is preliminary data.</text>
</comment>